<name>A0A328Y0F9_9GAMM</name>
<dbReference type="GO" id="GO:0005737">
    <property type="term" value="C:cytoplasm"/>
    <property type="evidence" value="ECO:0007669"/>
    <property type="project" value="UniProtKB-SubCell"/>
</dbReference>
<proteinExistence type="inferred from homology"/>
<reference evidence="6 7" key="1">
    <citation type="submission" date="2018-06" db="EMBL/GenBank/DDBJ databases">
        <title>Comparative analysis of microorganisms from saline springs in Andes Mountain Range, Colombia.</title>
        <authorList>
            <person name="Rubin E."/>
        </authorList>
    </citation>
    <scope>NUCLEOTIDE SEQUENCE [LARGE SCALE GENOMIC DNA]</scope>
    <source>
        <strain evidence="6 7">USBA-857</strain>
    </source>
</reference>
<organism evidence="6 7">
    <name type="scientific">Onishia taeanensis</name>
    <dbReference type="NCBI Taxonomy" id="284577"/>
    <lineage>
        <taxon>Bacteria</taxon>
        <taxon>Pseudomonadati</taxon>
        <taxon>Pseudomonadota</taxon>
        <taxon>Gammaproteobacteria</taxon>
        <taxon>Oceanospirillales</taxon>
        <taxon>Halomonadaceae</taxon>
        <taxon>Onishia</taxon>
    </lineage>
</organism>
<dbReference type="EMBL" id="QLSX01000001">
    <property type="protein sequence ID" value="RAR64304.1"/>
    <property type="molecule type" value="Genomic_DNA"/>
</dbReference>
<gene>
    <name evidence="4" type="primary">ureD</name>
    <name evidence="6" type="ORF">BCL93_101123</name>
</gene>
<evidence type="ECO:0000256" key="5">
    <source>
        <dbReference type="SAM" id="MobiDB-lite"/>
    </source>
</evidence>
<dbReference type="PANTHER" id="PTHR33643:SF1">
    <property type="entry name" value="UREASE ACCESSORY PROTEIN D"/>
    <property type="match status" value="1"/>
</dbReference>
<sequence length="313" mass="34328">MTVFEPLPPVTSPPLTSGHSLTSGHRFDGERHWAAAIELGFTRREEPAGSMTRLTRARHQGPLRVQRPFYPEPHGVEGEAGSCHVYLLHPPGGLVSGDALSIGAEVGPGARALITTPAANKLYRADSHGVAWAQHTKLRVQAGGELEWLPQETIAFDGSRGVQSTELALEKEARCLGWEVLALGRPAGELPFVSGHLEQRFSLTRDGRPLWHERQLLDPTHPRFSGRWGQGGASVQATLWAVGLDDEAGAVAMLREALPASPRWAVTLRQGVLLLRYLGDERNEAWALCQAAWMRLRPLLLGREACVPRIWMT</sequence>
<feature type="region of interest" description="Disordered" evidence="5">
    <location>
        <begin position="1"/>
        <end position="26"/>
    </location>
</feature>
<comment type="subunit">
    <text evidence="4">UreD, UreF and UreG form a complex that acts as a GTP-hydrolysis-dependent molecular chaperone, activating the urease apoprotein by helping to assemble the nickel containing metallocenter of UreC. The UreE protein probably delivers the nickel.</text>
</comment>
<comment type="similarity">
    <text evidence="1 4">Belongs to the UreD family.</text>
</comment>
<evidence type="ECO:0000256" key="1">
    <source>
        <dbReference type="ARBA" id="ARBA00007177"/>
    </source>
</evidence>
<accession>A0A328Y0F9</accession>
<evidence type="ECO:0000313" key="7">
    <source>
        <dbReference type="Proteomes" id="UP000249700"/>
    </source>
</evidence>
<keyword evidence="4" id="KW-0963">Cytoplasm</keyword>
<evidence type="ECO:0000313" key="6">
    <source>
        <dbReference type="EMBL" id="RAR64304.1"/>
    </source>
</evidence>
<feature type="compositionally biased region" description="Pro residues" evidence="5">
    <location>
        <begin position="1"/>
        <end position="12"/>
    </location>
</feature>
<dbReference type="OrthoDB" id="9798842at2"/>
<evidence type="ECO:0000256" key="3">
    <source>
        <dbReference type="ARBA" id="ARBA00023186"/>
    </source>
</evidence>
<dbReference type="InterPro" id="IPR002669">
    <property type="entry name" value="UreD"/>
</dbReference>
<dbReference type="GO" id="GO:0016151">
    <property type="term" value="F:nickel cation binding"/>
    <property type="evidence" value="ECO:0007669"/>
    <property type="project" value="UniProtKB-UniRule"/>
</dbReference>
<dbReference type="AlphaFoldDB" id="A0A328Y0F9"/>
<evidence type="ECO:0000256" key="2">
    <source>
        <dbReference type="ARBA" id="ARBA00022988"/>
    </source>
</evidence>
<dbReference type="Proteomes" id="UP000249700">
    <property type="component" value="Unassembled WGS sequence"/>
</dbReference>
<dbReference type="HAMAP" id="MF_01384">
    <property type="entry name" value="UreD"/>
    <property type="match status" value="1"/>
</dbReference>
<comment type="function">
    <text evidence="4">Required for maturation of urease via the functional incorporation of the urease nickel metallocenter.</text>
</comment>
<dbReference type="PANTHER" id="PTHR33643">
    <property type="entry name" value="UREASE ACCESSORY PROTEIN D"/>
    <property type="match status" value="1"/>
</dbReference>
<comment type="caution">
    <text evidence="6">The sequence shown here is derived from an EMBL/GenBank/DDBJ whole genome shotgun (WGS) entry which is preliminary data.</text>
</comment>
<protein>
    <recommendedName>
        <fullName evidence="4">Urease accessory protein UreD</fullName>
    </recommendedName>
</protein>
<dbReference type="RefSeq" id="WP_112053181.1">
    <property type="nucleotide sequence ID" value="NZ_QLSX01000001.1"/>
</dbReference>
<dbReference type="Pfam" id="PF01774">
    <property type="entry name" value="UreD"/>
    <property type="match status" value="1"/>
</dbReference>
<keyword evidence="2 4" id="KW-0996">Nickel insertion</keyword>
<keyword evidence="3 4" id="KW-0143">Chaperone</keyword>
<evidence type="ECO:0000256" key="4">
    <source>
        <dbReference type="HAMAP-Rule" id="MF_01384"/>
    </source>
</evidence>
<comment type="subcellular location">
    <subcellularLocation>
        <location evidence="4">Cytoplasm</location>
    </subcellularLocation>
</comment>